<comment type="caution">
    <text evidence="1">The sequence shown here is derived from an EMBL/GenBank/DDBJ whole genome shotgun (WGS) entry which is preliminary data.</text>
</comment>
<evidence type="ECO:0000313" key="1">
    <source>
        <dbReference type="EMBL" id="CAF96948.1"/>
    </source>
</evidence>
<organism evidence="1">
    <name type="scientific">Tetraodon nigroviridis</name>
    <name type="common">Spotted green pufferfish</name>
    <name type="synonym">Chelonodon nigroviridis</name>
    <dbReference type="NCBI Taxonomy" id="99883"/>
    <lineage>
        <taxon>Eukaryota</taxon>
        <taxon>Metazoa</taxon>
        <taxon>Chordata</taxon>
        <taxon>Craniata</taxon>
        <taxon>Vertebrata</taxon>
        <taxon>Euteleostomi</taxon>
        <taxon>Actinopterygii</taxon>
        <taxon>Neopterygii</taxon>
        <taxon>Teleostei</taxon>
        <taxon>Neoteleostei</taxon>
        <taxon>Acanthomorphata</taxon>
        <taxon>Eupercaria</taxon>
        <taxon>Tetraodontiformes</taxon>
        <taxon>Tetradontoidea</taxon>
        <taxon>Tetraodontidae</taxon>
        <taxon>Tetraodon</taxon>
    </lineage>
</organism>
<reference evidence="1" key="2">
    <citation type="submission" date="2004-02" db="EMBL/GenBank/DDBJ databases">
        <authorList>
            <consortium name="Genoscope"/>
            <consortium name="Whitehead Institute Centre for Genome Research"/>
        </authorList>
    </citation>
    <scope>NUCLEOTIDE SEQUENCE</scope>
</reference>
<gene>
    <name evidence="1" type="ORF">GSTENG00014163001</name>
</gene>
<sequence length="55" mass="6212">MKDYRHPILLRCGVSLWTAASIGFGEQCPQDIGGQEEEKKTKPLSAPLPLWMRPM</sequence>
<reference evidence="1" key="1">
    <citation type="journal article" date="2004" name="Nature">
        <title>Genome duplication in the teleost fish Tetraodon nigroviridis reveals the early vertebrate proto-karyotype.</title>
        <authorList>
            <person name="Jaillon O."/>
            <person name="Aury J.-M."/>
            <person name="Brunet F."/>
            <person name="Petit J.-L."/>
            <person name="Stange-Thomann N."/>
            <person name="Mauceli E."/>
            <person name="Bouneau L."/>
            <person name="Fischer C."/>
            <person name="Ozouf-Costaz C."/>
            <person name="Bernot A."/>
            <person name="Nicaud S."/>
            <person name="Jaffe D."/>
            <person name="Fisher S."/>
            <person name="Lutfalla G."/>
            <person name="Dossat C."/>
            <person name="Segurens B."/>
            <person name="Dasilva C."/>
            <person name="Salanoubat M."/>
            <person name="Levy M."/>
            <person name="Boudet N."/>
            <person name="Castellano S."/>
            <person name="Anthouard V."/>
            <person name="Jubin C."/>
            <person name="Castelli V."/>
            <person name="Katinka M."/>
            <person name="Vacherie B."/>
            <person name="Biemont C."/>
            <person name="Skalli Z."/>
            <person name="Cattolico L."/>
            <person name="Poulain J."/>
            <person name="De Berardinis V."/>
            <person name="Cruaud C."/>
            <person name="Duprat S."/>
            <person name="Brottier P."/>
            <person name="Coutanceau J.-P."/>
            <person name="Gouzy J."/>
            <person name="Parra G."/>
            <person name="Lardier G."/>
            <person name="Chapple C."/>
            <person name="McKernan K.J."/>
            <person name="McEwan P."/>
            <person name="Bosak S."/>
            <person name="Kellis M."/>
            <person name="Volff J.-N."/>
            <person name="Guigo R."/>
            <person name="Zody M.C."/>
            <person name="Mesirov J."/>
            <person name="Lindblad-Toh K."/>
            <person name="Birren B."/>
            <person name="Nusbaum C."/>
            <person name="Kahn D."/>
            <person name="Robinson-Rechavi M."/>
            <person name="Laudet V."/>
            <person name="Schachter V."/>
            <person name="Quetier F."/>
            <person name="Saurin W."/>
            <person name="Scarpelli C."/>
            <person name="Wincker P."/>
            <person name="Lander E.S."/>
            <person name="Weissenbach J."/>
            <person name="Roest Crollius H."/>
        </authorList>
    </citation>
    <scope>NUCLEOTIDE SEQUENCE [LARGE SCALE GENOMIC DNA]</scope>
</reference>
<dbReference type="AlphaFoldDB" id="Q4SQY4"/>
<accession>Q4SQY4</accession>
<protein>
    <submittedName>
        <fullName evidence="1">(spotted green pufferfish) hypothetical protein</fullName>
    </submittedName>
</protein>
<dbReference type="KEGG" id="tng:GSTEN00014163G001"/>
<name>Q4SQY4_TETNG</name>
<proteinExistence type="predicted"/>
<dbReference type="EMBL" id="CAAE01014528">
    <property type="protein sequence ID" value="CAF96948.1"/>
    <property type="molecule type" value="Genomic_DNA"/>
</dbReference>